<gene>
    <name evidence="2" type="ORF">JX265_011774</name>
</gene>
<dbReference type="Proteomes" id="UP000829685">
    <property type="component" value="Unassembled WGS sequence"/>
</dbReference>
<comment type="caution">
    <text evidence="2">The sequence shown here is derived from an EMBL/GenBank/DDBJ whole genome shotgun (WGS) entry which is preliminary data.</text>
</comment>
<dbReference type="AlphaFoldDB" id="A0A9P9WBT9"/>
<dbReference type="PANTHER" id="PTHR24148:SF78">
    <property type="entry name" value="HETEROKARYON INCOMPATIBILITY DOMAIN-CONTAINING PROTEIN"/>
    <property type="match status" value="1"/>
</dbReference>
<evidence type="ECO:0000313" key="3">
    <source>
        <dbReference type="Proteomes" id="UP000829685"/>
    </source>
</evidence>
<reference evidence="2" key="1">
    <citation type="submission" date="2021-03" db="EMBL/GenBank/DDBJ databases">
        <title>Revisited historic fungal species revealed as producer of novel bioactive compounds through whole genome sequencing and comparative genomics.</title>
        <authorList>
            <person name="Vignolle G.A."/>
            <person name="Hochenegger N."/>
            <person name="Mach R.L."/>
            <person name="Mach-Aigner A.R."/>
            <person name="Javad Rahimi M."/>
            <person name="Salim K.A."/>
            <person name="Chan C.M."/>
            <person name="Lim L.B.L."/>
            <person name="Cai F."/>
            <person name="Druzhinina I.S."/>
            <person name="U'Ren J.M."/>
            <person name="Derntl C."/>
        </authorList>
    </citation>
    <scope>NUCLEOTIDE SEQUENCE</scope>
    <source>
        <strain evidence="2">TUCIM 5799</strain>
    </source>
</reference>
<proteinExistence type="predicted"/>
<sequence length="581" mass="65421">MKHTSVKAATWHTGSQIENDAANPLEQSITRVSDADIASPEVVNGNTFTASLVAGFMPHYSYHPLPDGSIRLLRLLPDRDKDAPLRCNIVSYPLLESGSGDHSYDALSYVWGTTSKDFVIFIEDFQLAITRNLATALLNLRDPFIERFIWVDAICIHQDDVKERNHQVQSMAMIYAQAARVLVWLGEQQNDSEIALQAIHQAADEQFGDIGPTFQDAIRMLLKRPWFKRIWVLQEVAAAQNVLVMCGSSTIDGAAFCSGLNALGRHIEALSDIVSLVRPASYLIRHTVFKPKVLSRESDTFSLRIRPLGELIDMYHTHEASDRRDKVYALLGMASVHSSSDRLSPDYEIEWGVLFRRLVQLLLSKNADITTWNNKDIAVIRAQGFVVGKVLAAVSEKNRVDRQIVDVSAKFSSGSSDKTPRLHASWVVQSLAIPIRKNDLICVIRGASRPIIIRTYQDYCAVISVALTPLSTFTDHTDSSYQDLVEAKGLPKRDFLLVWDWNSSRTSLGEEDEFHTLAKRQLGKRARGHKATRRENVRLLWEDAGAFKEQPKEGQDTESELRGQLNVYVEKFRQVCLVYES</sequence>
<evidence type="ECO:0000313" key="2">
    <source>
        <dbReference type="EMBL" id="KAI1856262.1"/>
    </source>
</evidence>
<dbReference type="InterPro" id="IPR010730">
    <property type="entry name" value="HET"/>
</dbReference>
<name>A0A9P9WBT9_9PEZI</name>
<dbReference type="Pfam" id="PF06985">
    <property type="entry name" value="HET"/>
    <property type="match status" value="1"/>
</dbReference>
<organism evidence="2 3">
    <name type="scientific">Neoarthrinium moseri</name>
    <dbReference type="NCBI Taxonomy" id="1658444"/>
    <lineage>
        <taxon>Eukaryota</taxon>
        <taxon>Fungi</taxon>
        <taxon>Dikarya</taxon>
        <taxon>Ascomycota</taxon>
        <taxon>Pezizomycotina</taxon>
        <taxon>Sordariomycetes</taxon>
        <taxon>Xylariomycetidae</taxon>
        <taxon>Amphisphaeriales</taxon>
        <taxon>Apiosporaceae</taxon>
        <taxon>Neoarthrinium</taxon>
    </lineage>
</organism>
<dbReference type="PANTHER" id="PTHR24148">
    <property type="entry name" value="ANKYRIN REPEAT DOMAIN-CONTAINING PROTEIN 39 HOMOLOG-RELATED"/>
    <property type="match status" value="1"/>
</dbReference>
<dbReference type="EMBL" id="JAFIMR010000045">
    <property type="protein sequence ID" value="KAI1856262.1"/>
    <property type="molecule type" value="Genomic_DNA"/>
</dbReference>
<protein>
    <recommendedName>
        <fullName evidence="1">Heterokaryon incompatibility domain-containing protein</fullName>
    </recommendedName>
</protein>
<dbReference type="InterPro" id="IPR052895">
    <property type="entry name" value="HetReg/Transcr_Mod"/>
</dbReference>
<accession>A0A9P9WBT9</accession>
<evidence type="ECO:0000259" key="1">
    <source>
        <dbReference type="Pfam" id="PF06985"/>
    </source>
</evidence>
<keyword evidence="3" id="KW-1185">Reference proteome</keyword>
<feature type="domain" description="Heterokaryon incompatibility" evidence="1">
    <location>
        <begin position="104"/>
        <end position="235"/>
    </location>
</feature>
<dbReference type="OrthoDB" id="194358at2759"/>